<dbReference type="Gene3D" id="2.30.38.10">
    <property type="entry name" value="Luciferase, Domain 3"/>
    <property type="match status" value="1"/>
</dbReference>
<dbReference type="PANTHER" id="PTHR45527">
    <property type="entry name" value="NONRIBOSOMAL PEPTIDE SYNTHETASE"/>
    <property type="match status" value="1"/>
</dbReference>
<dbReference type="InterPro" id="IPR000873">
    <property type="entry name" value="AMP-dep_synth/lig_dom"/>
</dbReference>
<feature type="domain" description="AMP-binding enzyme C-terminal" evidence="3">
    <location>
        <begin position="434"/>
        <end position="502"/>
    </location>
</feature>
<name>A0ABY5VH46_9FIRM</name>
<sequence length="516" mass="58249">MEQYYIQTSSHRRNVLQYLEQSAKREPDKTAVEDEQDSLTYLQLLKQSQQIGTALAARSDEHRQPIAVFMEKSAAVLTVFFGIVYSGNFYVMLDSRQPAARIRQILDTLGQPVVITDQKHGKALEKIVQDEQILYLEELSDAEAKAEVLERVRGQSTDLDPLYCIFTSGSTGVPKGVLVGHRSVLDFIDEFTETFGFSEDDVFGCQAPFDFDVSVKDIYTAMKTGATLELIPKQYFSFPTKLLDFLEERQVTTLIWAVSALCIITTLKGFDYKIPKKVNKVLFSGEVMPVGHLTQWQKALPDARYVNLYGPTEITCNCTYYKVEREFKPGEHLPIGRPFANETVMLLDNNDQMVTEAFKKGELCVAGTALALGYYGNPEQTAKAFVRNPLNTAYPQVIYRTGDLAFYNADGDLCFASRKDFQIKHMGHRIELGEIETAMEKCEGVGRACVIYLEDSSKIGACYLGGIEVRALVKELRQQLPAFMIPNLFEKVEEMPLTKNGKIDRAELRKRLEVLV</sequence>
<dbReference type="EMBL" id="CP102290">
    <property type="protein sequence ID" value="UWP59920.1"/>
    <property type="molecule type" value="Genomic_DNA"/>
</dbReference>
<dbReference type="RefSeq" id="WP_044983099.1">
    <property type="nucleotide sequence ID" value="NZ_CABLBR010000007.1"/>
</dbReference>
<gene>
    <name evidence="4" type="ORF">NQ502_02345</name>
</gene>
<protein>
    <submittedName>
        <fullName evidence="4">Amino acid adenylation domain-containing protein</fullName>
    </submittedName>
</protein>
<proteinExistence type="predicted"/>
<dbReference type="InterPro" id="IPR010071">
    <property type="entry name" value="AA_adenyl_dom"/>
</dbReference>
<keyword evidence="5" id="KW-1185">Reference proteome</keyword>
<dbReference type="PANTHER" id="PTHR45527:SF1">
    <property type="entry name" value="FATTY ACID SYNTHASE"/>
    <property type="match status" value="1"/>
</dbReference>
<reference evidence="4" key="1">
    <citation type="journal article" date="2022" name="Cell">
        <title>Design, construction, and in vivo augmentation of a complex gut microbiome.</title>
        <authorList>
            <person name="Cheng A.G."/>
            <person name="Ho P.Y."/>
            <person name="Aranda-Diaz A."/>
            <person name="Jain S."/>
            <person name="Yu F.B."/>
            <person name="Meng X."/>
            <person name="Wang M."/>
            <person name="Iakiviak M."/>
            <person name="Nagashima K."/>
            <person name="Zhao A."/>
            <person name="Murugkar P."/>
            <person name="Patil A."/>
            <person name="Atabakhsh K."/>
            <person name="Weakley A."/>
            <person name="Yan J."/>
            <person name="Brumbaugh A.R."/>
            <person name="Higginbottom S."/>
            <person name="Dimas A."/>
            <person name="Shiver A.L."/>
            <person name="Deutschbauer A."/>
            <person name="Neff N."/>
            <person name="Sonnenburg J.L."/>
            <person name="Huang K.C."/>
            <person name="Fischbach M.A."/>
        </authorList>
    </citation>
    <scope>NUCLEOTIDE SEQUENCE</scope>
    <source>
        <strain evidence="4">DSM 19829</strain>
    </source>
</reference>
<accession>A0ABY5VH46</accession>
<dbReference type="InterPro" id="IPR045851">
    <property type="entry name" value="AMP-bd_C_sf"/>
</dbReference>
<dbReference type="Gene3D" id="3.30.300.30">
    <property type="match status" value="1"/>
</dbReference>
<dbReference type="Pfam" id="PF00501">
    <property type="entry name" value="AMP-binding"/>
    <property type="match status" value="1"/>
</dbReference>
<dbReference type="Pfam" id="PF13193">
    <property type="entry name" value="AMP-binding_C"/>
    <property type="match status" value="1"/>
</dbReference>
<organism evidence="4 5">
    <name type="scientific">Ruminococcus gauvreauii</name>
    <dbReference type="NCBI Taxonomy" id="438033"/>
    <lineage>
        <taxon>Bacteria</taxon>
        <taxon>Bacillati</taxon>
        <taxon>Bacillota</taxon>
        <taxon>Clostridia</taxon>
        <taxon>Eubacteriales</taxon>
        <taxon>Oscillospiraceae</taxon>
        <taxon>Ruminococcus</taxon>
    </lineage>
</organism>
<evidence type="ECO:0000256" key="1">
    <source>
        <dbReference type="SAM" id="Phobius"/>
    </source>
</evidence>
<dbReference type="Proteomes" id="UP001060164">
    <property type="component" value="Chromosome"/>
</dbReference>
<keyword evidence="1" id="KW-0812">Transmembrane</keyword>
<evidence type="ECO:0000259" key="3">
    <source>
        <dbReference type="Pfam" id="PF13193"/>
    </source>
</evidence>
<dbReference type="CDD" id="cd05930">
    <property type="entry name" value="A_NRPS"/>
    <property type="match status" value="1"/>
</dbReference>
<dbReference type="InterPro" id="IPR025110">
    <property type="entry name" value="AMP-bd_C"/>
</dbReference>
<dbReference type="SUPFAM" id="SSF56801">
    <property type="entry name" value="Acetyl-CoA synthetase-like"/>
    <property type="match status" value="1"/>
</dbReference>
<keyword evidence="1" id="KW-1133">Transmembrane helix</keyword>
<keyword evidence="1" id="KW-0472">Membrane</keyword>
<dbReference type="NCBIfam" id="TIGR01733">
    <property type="entry name" value="AA-adenyl-dom"/>
    <property type="match status" value="1"/>
</dbReference>
<evidence type="ECO:0000313" key="5">
    <source>
        <dbReference type="Proteomes" id="UP001060164"/>
    </source>
</evidence>
<feature type="domain" description="AMP-dependent synthetase/ligase" evidence="2">
    <location>
        <begin position="19"/>
        <end position="375"/>
    </location>
</feature>
<feature type="transmembrane region" description="Helical" evidence="1">
    <location>
        <begin position="74"/>
        <end position="93"/>
    </location>
</feature>
<dbReference type="Gene3D" id="3.40.50.980">
    <property type="match status" value="2"/>
</dbReference>
<evidence type="ECO:0000313" key="4">
    <source>
        <dbReference type="EMBL" id="UWP59920.1"/>
    </source>
</evidence>
<evidence type="ECO:0000259" key="2">
    <source>
        <dbReference type="Pfam" id="PF00501"/>
    </source>
</evidence>